<dbReference type="FunFam" id="1.20.1250.20:FF:000532">
    <property type="entry name" value="SLC (SoLute Carrier) homolog"/>
    <property type="match status" value="1"/>
</dbReference>
<dbReference type="PANTHER" id="PTHR11662">
    <property type="entry name" value="SOLUTE CARRIER FAMILY 17"/>
    <property type="match status" value="1"/>
</dbReference>
<feature type="transmembrane region" description="Helical" evidence="6">
    <location>
        <begin position="468"/>
        <end position="491"/>
    </location>
</feature>
<evidence type="ECO:0000256" key="6">
    <source>
        <dbReference type="SAM" id="Phobius"/>
    </source>
</evidence>
<protein>
    <recommendedName>
        <fullName evidence="7">Major facilitator superfamily (MFS) profile domain-containing protein</fullName>
    </recommendedName>
</protein>
<dbReference type="GO" id="GO:0006820">
    <property type="term" value="P:monoatomic anion transport"/>
    <property type="evidence" value="ECO:0007669"/>
    <property type="project" value="TreeGrafter"/>
</dbReference>
<feature type="transmembrane region" description="Helical" evidence="6">
    <location>
        <begin position="57"/>
        <end position="79"/>
    </location>
</feature>
<comment type="subcellular location">
    <subcellularLocation>
        <location evidence="1">Membrane</location>
        <topology evidence="1">Multi-pass membrane protein</topology>
    </subcellularLocation>
</comment>
<dbReference type="EMBL" id="CATQJA010002699">
    <property type="protein sequence ID" value="CAJ0584666.1"/>
    <property type="molecule type" value="Genomic_DNA"/>
</dbReference>
<feature type="non-terminal residue" evidence="8">
    <location>
        <position position="1"/>
    </location>
</feature>
<feature type="region of interest" description="Disordered" evidence="5">
    <location>
        <begin position="538"/>
        <end position="566"/>
    </location>
</feature>
<evidence type="ECO:0000256" key="1">
    <source>
        <dbReference type="ARBA" id="ARBA00004141"/>
    </source>
</evidence>
<proteinExistence type="predicted"/>
<feature type="compositionally biased region" description="Polar residues" evidence="5">
    <location>
        <begin position="539"/>
        <end position="566"/>
    </location>
</feature>
<feature type="transmembrane region" description="Helical" evidence="6">
    <location>
        <begin position="374"/>
        <end position="392"/>
    </location>
</feature>
<dbReference type="PROSITE" id="PS50850">
    <property type="entry name" value="MFS"/>
    <property type="match status" value="1"/>
</dbReference>
<dbReference type="InterPro" id="IPR011701">
    <property type="entry name" value="MFS"/>
</dbReference>
<feature type="transmembrane region" description="Helical" evidence="6">
    <location>
        <begin position="511"/>
        <end position="530"/>
    </location>
</feature>
<evidence type="ECO:0000256" key="2">
    <source>
        <dbReference type="ARBA" id="ARBA00022692"/>
    </source>
</evidence>
<evidence type="ECO:0000313" key="9">
    <source>
        <dbReference type="Proteomes" id="UP001177023"/>
    </source>
</evidence>
<evidence type="ECO:0000256" key="3">
    <source>
        <dbReference type="ARBA" id="ARBA00022989"/>
    </source>
</evidence>
<keyword evidence="9" id="KW-1185">Reference proteome</keyword>
<accession>A0AA36DDF2</accession>
<feature type="transmembrane region" description="Helical" evidence="6">
    <location>
        <begin position="206"/>
        <end position="229"/>
    </location>
</feature>
<organism evidence="8 9">
    <name type="scientific">Mesorhabditis spiculigera</name>
    <dbReference type="NCBI Taxonomy" id="96644"/>
    <lineage>
        <taxon>Eukaryota</taxon>
        <taxon>Metazoa</taxon>
        <taxon>Ecdysozoa</taxon>
        <taxon>Nematoda</taxon>
        <taxon>Chromadorea</taxon>
        <taxon>Rhabditida</taxon>
        <taxon>Rhabditina</taxon>
        <taxon>Rhabditomorpha</taxon>
        <taxon>Rhabditoidea</taxon>
        <taxon>Rhabditidae</taxon>
        <taxon>Mesorhabditinae</taxon>
        <taxon>Mesorhabditis</taxon>
    </lineage>
</organism>
<feature type="transmembrane region" description="Helical" evidence="6">
    <location>
        <begin position="276"/>
        <end position="295"/>
    </location>
</feature>
<sequence length="581" mass="63388">MNNLGKMHLQNLPDSLRHFIYEKYHGMVKIATENHEKGVDTGPSEKGKHKIFPSSRFFIAILLCLCFVSLAVSTSNLGVSMTCMVKKTSTLSESEYTDEMASMKRDVNWTRTERSVTETPCMERKRRASEAGDDVEKVHCSQANLLSWTPLEQGFVFAAQNVGSLAMLVSGTLSDRLNSKWTICVALTLIVVSNAVIPLVAHTSVWLVFAFRVVCGMGDAFLFPSATSLITRWFPPKERPFAIGFVTGGRQIGSLLIMPLAGILCEQRGQFGGWTAIFYLSAGIGSVILVIWLVLSADKPSKQFCISEAEQKYISRKIEEESLGKRTERGSPPWSKIARCRALYVGIFALVCHEYPLVIMLQLLPMYLRDVLQLPSGLTGLIAALPIGILWISKTLSSSLSSVLTARKPPILSKTTSCKMFNLIASLGLGICIGATPFVHSTAFCIVLLCLANGFAGLHTPGVQTALVQIAPAYSGVLTGISFGVVAMFSIGNKLLSNFILTEGTPDQWKIVFLISAVVAILPVFFFTLWGSADREPWATNQGMSPEAETQSQRSQSSNGSDNTLTRYAAAINKDLDLEAA</sequence>
<dbReference type="Proteomes" id="UP001177023">
    <property type="component" value="Unassembled WGS sequence"/>
</dbReference>
<evidence type="ECO:0000313" key="8">
    <source>
        <dbReference type="EMBL" id="CAJ0584666.1"/>
    </source>
</evidence>
<keyword evidence="4 6" id="KW-0472">Membrane</keyword>
<feature type="transmembrane region" description="Helical" evidence="6">
    <location>
        <begin position="181"/>
        <end position="200"/>
    </location>
</feature>
<feature type="transmembrane region" description="Helical" evidence="6">
    <location>
        <begin position="423"/>
        <end position="456"/>
    </location>
</feature>
<name>A0AA36DDF2_9BILA</name>
<keyword evidence="3 6" id="KW-1133">Transmembrane helix</keyword>
<dbReference type="AlphaFoldDB" id="A0AA36DDF2"/>
<evidence type="ECO:0000259" key="7">
    <source>
        <dbReference type="PROSITE" id="PS50850"/>
    </source>
</evidence>
<feature type="transmembrane region" description="Helical" evidence="6">
    <location>
        <begin position="342"/>
        <end position="368"/>
    </location>
</feature>
<dbReference type="InterPro" id="IPR020846">
    <property type="entry name" value="MFS_dom"/>
</dbReference>
<dbReference type="InterPro" id="IPR050382">
    <property type="entry name" value="MFS_Na/Anion_cotransporter"/>
</dbReference>
<feature type="transmembrane region" description="Helical" evidence="6">
    <location>
        <begin position="241"/>
        <end position="264"/>
    </location>
</feature>
<dbReference type="GO" id="GO:0016020">
    <property type="term" value="C:membrane"/>
    <property type="evidence" value="ECO:0007669"/>
    <property type="project" value="UniProtKB-SubCell"/>
</dbReference>
<evidence type="ECO:0000256" key="5">
    <source>
        <dbReference type="SAM" id="MobiDB-lite"/>
    </source>
</evidence>
<dbReference type="GO" id="GO:0022857">
    <property type="term" value="F:transmembrane transporter activity"/>
    <property type="evidence" value="ECO:0007669"/>
    <property type="project" value="InterPro"/>
</dbReference>
<reference evidence="8" key="1">
    <citation type="submission" date="2023-06" db="EMBL/GenBank/DDBJ databases">
        <authorList>
            <person name="Delattre M."/>
        </authorList>
    </citation>
    <scope>NUCLEOTIDE SEQUENCE</scope>
    <source>
        <strain evidence="8">AF72</strain>
    </source>
</reference>
<dbReference type="Gene3D" id="1.20.1250.20">
    <property type="entry name" value="MFS general substrate transporter like domains"/>
    <property type="match status" value="2"/>
</dbReference>
<dbReference type="InterPro" id="IPR036259">
    <property type="entry name" value="MFS_trans_sf"/>
</dbReference>
<feature type="domain" description="Major facilitator superfamily (MFS) profile" evidence="7">
    <location>
        <begin position="66"/>
        <end position="535"/>
    </location>
</feature>
<dbReference type="PANTHER" id="PTHR11662:SF314">
    <property type="entry name" value="MAJOR FACILITATOR SUPERFAMILY (MFS) PROFILE DOMAIN-CONTAINING PROTEIN"/>
    <property type="match status" value="1"/>
</dbReference>
<gene>
    <name evidence="8" type="ORF">MSPICULIGERA_LOCUS22711</name>
</gene>
<dbReference type="Pfam" id="PF07690">
    <property type="entry name" value="MFS_1"/>
    <property type="match status" value="1"/>
</dbReference>
<comment type="caution">
    <text evidence="8">The sequence shown here is derived from an EMBL/GenBank/DDBJ whole genome shotgun (WGS) entry which is preliminary data.</text>
</comment>
<evidence type="ECO:0000256" key="4">
    <source>
        <dbReference type="ARBA" id="ARBA00023136"/>
    </source>
</evidence>
<keyword evidence="2 6" id="KW-0812">Transmembrane</keyword>
<dbReference type="SUPFAM" id="SSF103473">
    <property type="entry name" value="MFS general substrate transporter"/>
    <property type="match status" value="1"/>
</dbReference>